<sequence>MMLSNGISTRLQRLQHHKSSPRAEGLSHMPEYSTLGHERQATFTRVPTKKGLAADLINKFNQLSAVSSKGSNNGERLSTIGRATLAAGQLPRKGVRQLFHRTENNTPPASDEKRERVDATVGDATIRQLFHRTENNTPPASDEKRERVDATVGDATIIQESRLHQTRDNAAAYDEDSIVVDVRDPQPHVLGEKGVASGGHDLSAAHGDGLSSAEDAQTACSPRSVFLSDSELDRALLEIQEFSRNMNISLADDM</sequence>
<name>A0A2G5BHI1_COERN</name>
<feature type="region of interest" description="Disordered" evidence="1">
    <location>
        <begin position="1"/>
        <end position="28"/>
    </location>
</feature>
<reference evidence="2 3" key="1">
    <citation type="journal article" date="2015" name="Genome Biol. Evol.">
        <title>Phylogenomic analyses indicate that early fungi evolved digesting cell walls of algal ancestors of land plants.</title>
        <authorList>
            <person name="Chang Y."/>
            <person name="Wang S."/>
            <person name="Sekimoto S."/>
            <person name="Aerts A.L."/>
            <person name="Choi C."/>
            <person name="Clum A."/>
            <person name="LaButti K.M."/>
            <person name="Lindquist E.A."/>
            <person name="Yee Ngan C."/>
            <person name="Ohm R.A."/>
            <person name="Salamov A.A."/>
            <person name="Grigoriev I.V."/>
            <person name="Spatafora J.W."/>
            <person name="Berbee M.L."/>
        </authorList>
    </citation>
    <scope>NUCLEOTIDE SEQUENCE [LARGE SCALE GENOMIC DNA]</scope>
    <source>
        <strain evidence="2 3">NRRL 1564</strain>
    </source>
</reference>
<dbReference type="EMBL" id="KZ303490">
    <property type="protein sequence ID" value="PIA18432.1"/>
    <property type="molecule type" value="Genomic_DNA"/>
</dbReference>
<dbReference type="OrthoDB" id="5524774at2759"/>
<organism evidence="2 3">
    <name type="scientific">Coemansia reversa (strain ATCC 12441 / NRRL 1564)</name>
    <dbReference type="NCBI Taxonomy" id="763665"/>
    <lineage>
        <taxon>Eukaryota</taxon>
        <taxon>Fungi</taxon>
        <taxon>Fungi incertae sedis</taxon>
        <taxon>Zoopagomycota</taxon>
        <taxon>Kickxellomycotina</taxon>
        <taxon>Kickxellomycetes</taxon>
        <taxon>Kickxellales</taxon>
        <taxon>Kickxellaceae</taxon>
        <taxon>Coemansia</taxon>
    </lineage>
</organism>
<dbReference type="AlphaFoldDB" id="A0A2G5BHI1"/>
<evidence type="ECO:0000313" key="2">
    <source>
        <dbReference type="EMBL" id="PIA18432.1"/>
    </source>
</evidence>
<proteinExistence type="predicted"/>
<evidence type="ECO:0000256" key="1">
    <source>
        <dbReference type="SAM" id="MobiDB-lite"/>
    </source>
</evidence>
<gene>
    <name evidence="2" type="ORF">COEREDRAFT_13973</name>
</gene>
<keyword evidence="3" id="KW-1185">Reference proteome</keyword>
<feature type="compositionally biased region" description="Polar residues" evidence="1">
    <location>
        <begin position="1"/>
        <end position="12"/>
    </location>
</feature>
<dbReference type="Proteomes" id="UP000242474">
    <property type="component" value="Unassembled WGS sequence"/>
</dbReference>
<protein>
    <submittedName>
        <fullName evidence="2">Uncharacterized protein</fullName>
    </submittedName>
</protein>
<evidence type="ECO:0000313" key="3">
    <source>
        <dbReference type="Proteomes" id="UP000242474"/>
    </source>
</evidence>
<accession>A0A2G5BHI1</accession>
<feature type="region of interest" description="Disordered" evidence="1">
    <location>
        <begin position="194"/>
        <end position="216"/>
    </location>
</feature>